<evidence type="ECO:0000313" key="3">
    <source>
        <dbReference type="Proteomes" id="UP000002030"/>
    </source>
</evidence>
<dbReference type="HOGENOM" id="CLU_533842_0_0_0"/>
<evidence type="ECO:0000259" key="1">
    <source>
        <dbReference type="PROSITE" id="PS51918"/>
    </source>
</evidence>
<protein>
    <submittedName>
        <fullName evidence="2">Radical SAM domain protein</fullName>
    </submittedName>
</protein>
<dbReference type="Proteomes" id="UP000002030">
    <property type="component" value="Chromosome"/>
</dbReference>
<dbReference type="OrthoDB" id="3493141at2"/>
<dbReference type="SUPFAM" id="SSF102114">
    <property type="entry name" value="Radical SAM enzymes"/>
    <property type="match status" value="1"/>
</dbReference>
<dbReference type="GO" id="GO:0051536">
    <property type="term" value="F:iron-sulfur cluster binding"/>
    <property type="evidence" value="ECO:0007669"/>
    <property type="project" value="InterPro"/>
</dbReference>
<evidence type="ECO:0000313" key="2">
    <source>
        <dbReference type="EMBL" id="ACZ19159.1"/>
    </source>
</evidence>
<feature type="domain" description="Radical SAM core" evidence="1">
    <location>
        <begin position="174"/>
        <end position="431"/>
    </location>
</feature>
<dbReference type="SFLD" id="SFLDS00029">
    <property type="entry name" value="Radical_SAM"/>
    <property type="match status" value="1"/>
</dbReference>
<dbReference type="eggNOG" id="COG1031">
    <property type="taxonomic scope" value="Bacteria"/>
</dbReference>
<gene>
    <name evidence="2" type="ordered locus">Taci_0927</name>
</gene>
<dbReference type="InterPro" id="IPR023404">
    <property type="entry name" value="rSAM_horseshoe"/>
</dbReference>
<dbReference type="PANTHER" id="PTHR43324:SF1">
    <property type="entry name" value="RADICAL SAM CORE DOMAIN-CONTAINING PROTEIN"/>
    <property type="match status" value="1"/>
</dbReference>
<dbReference type="EnsemblBacteria" id="ACZ19159">
    <property type="protein sequence ID" value="ACZ19159"/>
    <property type="gene ID" value="Taci_0927"/>
</dbReference>
<dbReference type="SUPFAM" id="SSF47781">
    <property type="entry name" value="RuvA domain 2-like"/>
    <property type="match status" value="1"/>
</dbReference>
<reference evidence="2 3" key="1">
    <citation type="journal article" date="2009" name="Stand. Genomic Sci.">
        <title>Complete genome sequence of Thermanaerovibrio acidaminovorans type strain (Su883).</title>
        <authorList>
            <person name="Chovatia M."/>
            <person name="Sikorski J."/>
            <person name="Schroder M."/>
            <person name="Lapidus A."/>
            <person name="Nolan M."/>
            <person name="Tice H."/>
            <person name="Glavina Del Rio T."/>
            <person name="Copeland A."/>
            <person name="Cheng J.F."/>
            <person name="Lucas S."/>
            <person name="Chen F."/>
            <person name="Bruce D."/>
            <person name="Goodwin L."/>
            <person name="Pitluck S."/>
            <person name="Ivanova N."/>
            <person name="Mavromatis K."/>
            <person name="Ovchinnikova G."/>
            <person name="Pati A."/>
            <person name="Chen A."/>
            <person name="Palaniappan K."/>
            <person name="Land M."/>
            <person name="Hauser L."/>
            <person name="Chang Y.J."/>
            <person name="Jeffries C.D."/>
            <person name="Chain P."/>
            <person name="Saunders E."/>
            <person name="Detter J.C."/>
            <person name="Brettin T."/>
            <person name="Rohde M."/>
            <person name="Goker M."/>
            <person name="Spring S."/>
            <person name="Bristow J."/>
            <person name="Markowitz V."/>
            <person name="Hugenholtz P."/>
            <person name="Kyrpides N.C."/>
            <person name="Klenk H.P."/>
            <person name="Eisen J.A."/>
        </authorList>
    </citation>
    <scope>NUCLEOTIDE SEQUENCE [LARGE SCALE GENOMIC DNA]</scope>
    <source>
        <strain evidence="3">ATCC 49978 / DSM 6589 / Su883</strain>
    </source>
</reference>
<dbReference type="PANTHER" id="PTHR43324">
    <property type="match status" value="1"/>
</dbReference>
<dbReference type="AlphaFoldDB" id="D1BA56"/>
<name>D1BA56_THEAS</name>
<dbReference type="Pfam" id="PF04055">
    <property type="entry name" value="Radical_SAM"/>
    <property type="match status" value="1"/>
</dbReference>
<dbReference type="KEGG" id="tai:Taci_0927"/>
<dbReference type="STRING" id="525903.Taci_0927"/>
<organism evidence="2 3">
    <name type="scientific">Thermanaerovibrio acidaminovorans (strain ATCC 49978 / DSM 6589 / Su883)</name>
    <name type="common">Selenomonas acidaminovorans</name>
    <dbReference type="NCBI Taxonomy" id="525903"/>
    <lineage>
        <taxon>Bacteria</taxon>
        <taxon>Thermotogati</taxon>
        <taxon>Synergistota</taxon>
        <taxon>Synergistia</taxon>
        <taxon>Synergistales</taxon>
        <taxon>Synergistaceae</taxon>
        <taxon>Thermanaerovibrio</taxon>
    </lineage>
</organism>
<dbReference type="Gene3D" id="1.10.150.320">
    <property type="entry name" value="Photosystem II 12 kDa extrinsic protein"/>
    <property type="match status" value="1"/>
</dbReference>
<sequence>MSVGLIIDGYVDEPACFGVPPYISPYVRYCAGVMYSKGLDVKYFTIDQIRRLPIDHQVRSAQVIVVITGLTVPGRYRGGSPMTLKELAELSQMPRRGFMIVGGAIRSGYALKGGTRALDPSGVLAADCIATGDPEAVLASWLDGGLVDGTLQRDYGQLDLWAEMGAQVVRMHPNYPLVMAELELSRGCDRTDGRCSFCVEGVAGLREERPVESIAREVRALSRMGVKAFRLGRCANVLGYGGQVTPRGVRPSPSRIGELYQAIRDSAPDLKVLHMDNGNPKTIATFPEESSQVLDVISKMNTPGDTVSMGLESLHPEVVRKNNLKVTLEQALVAVRVVNQVGGGRPGGNGLPSLLPGLNFIVGLPGETSKTLEENRRFLTQILEEGLMVRRINIRRPMEFPGTPMGDMGGSKIDQRTYRRFKEWVRQEVDPIMFSRVAPPGTVIEDVICEERSGNLIFGRPLGSYPPLIGIWSRDLNEGEVVNVMVTGAGPRSISAVQWPMDPNRCSLSDLQGIPGIGRARAERIISRRPIDSMDQLISALDDPSLAVKVARYFAL</sequence>
<dbReference type="InterPro" id="IPR006638">
    <property type="entry name" value="Elp3/MiaA/NifB-like_rSAM"/>
</dbReference>
<dbReference type="PATRIC" id="fig|525903.6.peg.929"/>
<dbReference type="EMBL" id="CP001818">
    <property type="protein sequence ID" value="ACZ19159.1"/>
    <property type="molecule type" value="Genomic_DNA"/>
</dbReference>
<dbReference type="InterPro" id="IPR010994">
    <property type="entry name" value="RuvA_2-like"/>
</dbReference>
<dbReference type="GO" id="GO:0003824">
    <property type="term" value="F:catalytic activity"/>
    <property type="evidence" value="ECO:0007669"/>
    <property type="project" value="InterPro"/>
</dbReference>
<dbReference type="PROSITE" id="PS51918">
    <property type="entry name" value="RADICAL_SAM"/>
    <property type="match status" value="1"/>
</dbReference>
<accession>D1BA56</accession>
<keyword evidence="3" id="KW-1185">Reference proteome</keyword>
<dbReference type="SMART" id="SM00729">
    <property type="entry name" value="Elp3"/>
    <property type="match status" value="1"/>
</dbReference>
<dbReference type="SFLD" id="SFLDG01082">
    <property type="entry name" value="B12-binding_domain_containing"/>
    <property type="match status" value="1"/>
</dbReference>
<dbReference type="InterPro" id="IPR007197">
    <property type="entry name" value="rSAM"/>
</dbReference>
<dbReference type="Gene3D" id="3.80.30.20">
    <property type="entry name" value="tm_1862 like domain"/>
    <property type="match status" value="1"/>
</dbReference>
<dbReference type="InterPro" id="IPR058240">
    <property type="entry name" value="rSAM_sf"/>
</dbReference>
<proteinExistence type="predicted"/>